<dbReference type="PATRIC" id="fig|1235802.3.peg.3021"/>
<sequence length="327" mass="38203">MMSVLIDPYMFKLSDTHEIKNNISFFLKMIKLCTKSDNGKRLCIMIYKGMIDKIRERTIQPFPINIQEIIDYDLKNTILQINQSFNHALLDSIESIDIDECCGEQEFQIFDENRIVEDDYYYEMFCTLLIPCYSKQVKIDDRILTGIKKDGRHIGDSFQIQCGCSEYNYIKQCVFSAIDEFISDEEKVMEFLKEKRRKKEIPIVDSVLAEMGDHHNHVQADGKKFSTLNELSVKNKKVLKLLQKLGLFRIIFGRFTSQGVKAVGTMSIYSVDKKITQDIVTVKFNAETGFQIITDLYFPKEIGQLLHDYFKKEQITYQNMSELIDKI</sequence>
<organism evidence="1 2">
    <name type="scientific">Eubacterium plexicaudatum ASF492</name>
    <dbReference type="NCBI Taxonomy" id="1235802"/>
    <lineage>
        <taxon>Bacteria</taxon>
        <taxon>Bacillati</taxon>
        <taxon>Bacillota</taxon>
        <taxon>Clostridia</taxon>
        <taxon>Eubacteriales</taxon>
        <taxon>Eubacteriaceae</taxon>
        <taxon>Eubacterium</taxon>
    </lineage>
</organism>
<name>N2AG93_9FIRM</name>
<dbReference type="eggNOG" id="ENOG502ZQSC">
    <property type="taxonomic scope" value="Bacteria"/>
</dbReference>
<comment type="caution">
    <text evidence="1">The sequence shown here is derived from an EMBL/GenBank/DDBJ whole genome shotgun (WGS) entry which is preliminary data.</text>
</comment>
<dbReference type="STRING" id="1235802.C823_02857"/>
<evidence type="ECO:0000313" key="2">
    <source>
        <dbReference type="Proteomes" id="UP000012589"/>
    </source>
</evidence>
<dbReference type="Proteomes" id="UP000012589">
    <property type="component" value="Unassembled WGS sequence"/>
</dbReference>
<keyword evidence="2" id="KW-1185">Reference proteome</keyword>
<protein>
    <submittedName>
        <fullName evidence="1">Uncharacterized protein</fullName>
    </submittedName>
</protein>
<accession>N2AG93</accession>
<gene>
    <name evidence="1" type="ORF">C823_02857</name>
</gene>
<evidence type="ECO:0000313" key="1">
    <source>
        <dbReference type="EMBL" id="EMZ25463.1"/>
    </source>
</evidence>
<dbReference type="HOGENOM" id="CLU_849276_0_0_9"/>
<proteinExistence type="predicted"/>
<dbReference type="EMBL" id="AQFT01000088">
    <property type="protein sequence ID" value="EMZ25463.1"/>
    <property type="molecule type" value="Genomic_DNA"/>
</dbReference>
<reference evidence="1 2" key="1">
    <citation type="journal article" date="2014" name="Genome Announc.">
        <title>Draft genome sequences of the altered schaedler flora, a defined bacterial community from gnotobiotic mice.</title>
        <authorList>
            <person name="Wannemuehler M.J."/>
            <person name="Overstreet A.M."/>
            <person name="Ward D.V."/>
            <person name="Phillips G.J."/>
        </authorList>
    </citation>
    <scope>NUCLEOTIDE SEQUENCE [LARGE SCALE GENOMIC DNA]</scope>
    <source>
        <strain evidence="1 2">ASF492</strain>
    </source>
</reference>
<dbReference type="AlphaFoldDB" id="N2AG93"/>